<dbReference type="EMBL" id="NMUH01016266">
    <property type="protein sequence ID" value="MQM23420.1"/>
    <property type="molecule type" value="Genomic_DNA"/>
</dbReference>
<evidence type="ECO:0000256" key="1">
    <source>
        <dbReference type="SAM" id="Phobius"/>
    </source>
</evidence>
<name>A0A843XWT7_COLES</name>
<feature type="transmembrane region" description="Helical" evidence="1">
    <location>
        <begin position="24"/>
        <end position="45"/>
    </location>
</feature>
<dbReference type="AlphaFoldDB" id="A0A843XWT7"/>
<proteinExistence type="predicted"/>
<keyword evidence="3" id="KW-1185">Reference proteome</keyword>
<organism evidence="2 3">
    <name type="scientific">Colocasia esculenta</name>
    <name type="common">Wild taro</name>
    <name type="synonym">Arum esculentum</name>
    <dbReference type="NCBI Taxonomy" id="4460"/>
    <lineage>
        <taxon>Eukaryota</taxon>
        <taxon>Viridiplantae</taxon>
        <taxon>Streptophyta</taxon>
        <taxon>Embryophyta</taxon>
        <taxon>Tracheophyta</taxon>
        <taxon>Spermatophyta</taxon>
        <taxon>Magnoliopsida</taxon>
        <taxon>Liliopsida</taxon>
        <taxon>Araceae</taxon>
        <taxon>Aroideae</taxon>
        <taxon>Colocasieae</taxon>
        <taxon>Colocasia</taxon>
    </lineage>
</organism>
<dbReference type="Proteomes" id="UP000652761">
    <property type="component" value="Unassembled WGS sequence"/>
</dbReference>
<keyword evidence="1" id="KW-1133">Transmembrane helix</keyword>
<protein>
    <submittedName>
        <fullName evidence="2">Uncharacterized protein</fullName>
    </submittedName>
</protein>
<keyword evidence="1" id="KW-0472">Membrane</keyword>
<keyword evidence="1" id="KW-0812">Transmembrane</keyword>
<reference evidence="2" key="1">
    <citation type="submission" date="2017-07" db="EMBL/GenBank/DDBJ databases">
        <title>Taro Niue Genome Assembly and Annotation.</title>
        <authorList>
            <person name="Atibalentja N."/>
            <person name="Keating K."/>
            <person name="Fields C.J."/>
        </authorList>
    </citation>
    <scope>NUCLEOTIDE SEQUENCE</scope>
    <source>
        <strain evidence="2">Niue_2</strain>
        <tissue evidence="2">Leaf</tissue>
    </source>
</reference>
<sequence>MDRSELFIVTHTRKDGVPVNSECAVAIVSVNAFHLYLCVKMFYFLPPNYVFK</sequence>
<comment type="caution">
    <text evidence="2">The sequence shown here is derived from an EMBL/GenBank/DDBJ whole genome shotgun (WGS) entry which is preliminary data.</text>
</comment>
<evidence type="ECO:0000313" key="2">
    <source>
        <dbReference type="EMBL" id="MQM23420.1"/>
    </source>
</evidence>
<gene>
    <name evidence="2" type="ORF">Taro_056484</name>
</gene>
<evidence type="ECO:0000313" key="3">
    <source>
        <dbReference type="Proteomes" id="UP000652761"/>
    </source>
</evidence>
<accession>A0A843XWT7</accession>